<evidence type="ECO:0000259" key="3">
    <source>
        <dbReference type="SMART" id="SM00737"/>
    </source>
</evidence>
<dbReference type="Proteomes" id="UP000736335">
    <property type="component" value="Unassembled WGS sequence"/>
</dbReference>
<reference evidence="4" key="2">
    <citation type="submission" date="2020-11" db="EMBL/GenBank/DDBJ databases">
        <authorList>
            <consortium name="DOE Joint Genome Institute"/>
            <person name="Kuo A."/>
            <person name="Miyauchi S."/>
            <person name="Kiss E."/>
            <person name="Drula E."/>
            <person name="Kohler A."/>
            <person name="Sanchez-Garcia M."/>
            <person name="Andreopoulos B."/>
            <person name="Barry K.W."/>
            <person name="Bonito G."/>
            <person name="Buee M."/>
            <person name="Carver A."/>
            <person name="Chen C."/>
            <person name="Cichocki N."/>
            <person name="Clum A."/>
            <person name="Culley D."/>
            <person name="Crous P.W."/>
            <person name="Fauchery L."/>
            <person name="Girlanda M."/>
            <person name="Hayes R."/>
            <person name="Keri Z."/>
            <person name="Labutti K."/>
            <person name="Lipzen A."/>
            <person name="Lombard V."/>
            <person name="Magnuson J."/>
            <person name="Maillard F."/>
            <person name="Morin E."/>
            <person name="Murat C."/>
            <person name="Nolan M."/>
            <person name="Ohm R."/>
            <person name="Pangilinan J."/>
            <person name="Pereira M."/>
            <person name="Perotto S."/>
            <person name="Peter M."/>
            <person name="Riley R."/>
            <person name="Sitrit Y."/>
            <person name="Stielow B."/>
            <person name="Szollosi G."/>
            <person name="Zifcakova L."/>
            <person name="Stursova M."/>
            <person name="Spatafora J.W."/>
            <person name="Tedersoo L."/>
            <person name="Vaario L.-M."/>
            <person name="Yamada A."/>
            <person name="Yan M."/>
            <person name="Wang P."/>
            <person name="Xu J."/>
            <person name="Bruns T."/>
            <person name="Baldrian P."/>
            <person name="Vilgalys R."/>
            <person name="Henrissat B."/>
            <person name="Grigoriev I.V."/>
            <person name="Hibbett D."/>
            <person name="Nagy L.G."/>
            <person name="Martin F.M."/>
        </authorList>
    </citation>
    <scope>NUCLEOTIDE SEQUENCE</scope>
    <source>
        <strain evidence="4">UH-Tt-Lm1</strain>
    </source>
</reference>
<dbReference type="InterPro" id="IPR014756">
    <property type="entry name" value="Ig_E-set"/>
</dbReference>
<dbReference type="Gene3D" id="2.60.40.770">
    <property type="match status" value="1"/>
</dbReference>
<dbReference type="Pfam" id="PF02221">
    <property type="entry name" value="E1_DerP2_DerF2"/>
    <property type="match status" value="1"/>
</dbReference>
<keyword evidence="5" id="KW-1185">Reference proteome</keyword>
<proteinExistence type="predicted"/>
<gene>
    <name evidence="4" type="ORF">BJ322DRAFT_1213544</name>
</gene>
<dbReference type="OrthoDB" id="6409159at2759"/>
<dbReference type="SMART" id="SM00737">
    <property type="entry name" value="ML"/>
    <property type="match status" value="1"/>
</dbReference>
<evidence type="ECO:0000256" key="1">
    <source>
        <dbReference type="ARBA" id="ARBA00016056"/>
    </source>
</evidence>
<name>A0A9P6H9A0_9AGAM</name>
<feature type="domain" description="MD-2-related lipid-recognition" evidence="3">
    <location>
        <begin position="35"/>
        <end position="148"/>
    </location>
</feature>
<evidence type="ECO:0000313" key="5">
    <source>
        <dbReference type="Proteomes" id="UP000736335"/>
    </source>
</evidence>
<evidence type="ECO:0000256" key="2">
    <source>
        <dbReference type="SAM" id="SignalP"/>
    </source>
</evidence>
<dbReference type="AlphaFoldDB" id="A0A9P6H9A0"/>
<dbReference type="InterPro" id="IPR003172">
    <property type="entry name" value="ML_dom"/>
</dbReference>
<protein>
    <recommendedName>
        <fullName evidence="1">Phosphatidylglycerol/phosphatidylinositol transfer protein</fullName>
    </recommendedName>
</protein>
<accession>A0A9P6H9A0</accession>
<keyword evidence="2" id="KW-0732">Signal</keyword>
<reference evidence="4" key="1">
    <citation type="journal article" date="2020" name="Nat. Commun.">
        <title>Large-scale genome sequencing of mycorrhizal fungi provides insights into the early evolution of symbiotic traits.</title>
        <authorList>
            <person name="Miyauchi S."/>
            <person name="Kiss E."/>
            <person name="Kuo A."/>
            <person name="Drula E."/>
            <person name="Kohler A."/>
            <person name="Sanchez-Garcia M."/>
            <person name="Morin E."/>
            <person name="Andreopoulos B."/>
            <person name="Barry K.W."/>
            <person name="Bonito G."/>
            <person name="Buee M."/>
            <person name="Carver A."/>
            <person name="Chen C."/>
            <person name="Cichocki N."/>
            <person name="Clum A."/>
            <person name="Culley D."/>
            <person name="Crous P.W."/>
            <person name="Fauchery L."/>
            <person name="Girlanda M."/>
            <person name="Hayes R.D."/>
            <person name="Keri Z."/>
            <person name="LaButti K."/>
            <person name="Lipzen A."/>
            <person name="Lombard V."/>
            <person name="Magnuson J."/>
            <person name="Maillard F."/>
            <person name="Murat C."/>
            <person name="Nolan M."/>
            <person name="Ohm R.A."/>
            <person name="Pangilinan J."/>
            <person name="Pereira M.F."/>
            <person name="Perotto S."/>
            <person name="Peter M."/>
            <person name="Pfister S."/>
            <person name="Riley R."/>
            <person name="Sitrit Y."/>
            <person name="Stielow J.B."/>
            <person name="Szollosi G."/>
            <person name="Zifcakova L."/>
            <person name="Stursova M."/>
            <person name="Spatafora J.W."/>
            <person name="Tedersoo L."/>
            <person name="Vaario L.M."/>
            <person name="Yamada A."/>
            <person name="Yan M."/>
            <person name="Wang P."/>
            <person name="Xu J."/>
            <person name="Bruns T."/>
            <person name="Baldrian P."/>
            <person name="Vilgalys R."/>
            <person name="Dunand C."/>
            <person name="Henrissat B."/>
            <person name="Grigoriev I.V."/>
            <person name="Hibbett D."/>
            <person name="Nagy L.G."/>
            <person name="Martin F.M."/>
        </authorList>
    </citation>
    <scope>NUCLEOTIDE SEQUENCE</scope>
    <source>
        <strain evidence="4">UH-Tt-Lm1</strain>
    </source>
</reference>
<comment type="caution">
    <text evidence="4">The sequence shown here is derived from an EMBL/GenBank/DDBJ whole genome shotgun (WGS) entry which is preliminary data.</text>
</comment>
<dbReference type="SUPFAM" id="SSF81296">
    <property type="entry name" value="E set domains"/>
    <property type="match status" value="1"/>
</dbReference>
<sequence>MARLSLLAVLAFAFSGVASAAPALGGLSARDNQSFQPCGGPDKIVSVNISPDPPVAGADLTVVVIAYTPVPILGDSVAQVTVIRGDETFSTQAVRICDTASCPVQSERYYSFKYSVRMPEAISPNEINILNNGFYPPGEPLFCFNFTPS</sequence>
<dbReference type="EMBL" id="WIUZ02000015">
    <property type="protein sequence ID" value="KAF9780903.1"/>
    <property type="molecule type" value="Genomic_DNA"/>
</dbReference>
<feature type="signal peptide" evidence="2">
    <location>
        <begin position="1"/>
        <end position="20"/>
    </location>
</feature>
<feature type="chain" id="PRO_5040489958" description="Phosphatidylglycerol/phosphatidylinositol transfer protein" evidence="2">
    <location>
        <begin position="21"/>
        <end position="149"/>
    </location>
</feature>
<evidence type="ECO:0000313" key="4">
    <source>
        <dbReference type="EMBL" id="KAF9780903.1"/>
    </source>
</evidence>
<organism evidence="4 5">
    <name type="scientific">Thelephora terrestris</name>
    <dbReference type="NCBI Taxonomy" id="56493"/>
    <lineage>
        <taxon>Eukaryota</taxon>
        <taxon>Fungi</taxon>
        <taxon>Dikarya</taxon>
        <taxon>Basidiomycota</taxon>
        <taxon>Agaricomycotina</taxon>
        <taxon>Agaricomycetes</taxon>
        <taxon>Thelephorales</taxon>
        <taxon>Thelephoraceae</taxon>
        <taxon>Thelephora</taxon>
    </lineage>
</organism>